<keyword evidence="3" id="KW-1185">Reference proteome</keyword>
<comment type="caution">
    <text evidence="2">The sequence shown here is derived from an EMBL/GenBank/DDBJ whole genome shotgun (WGS) entry which is preliminary data.</text>
</comment>
<gene>
    <name evidence="2" type="ORF">GCM10011323_23100</name>
</gene>
<proteinExistence type="predicted"/>
<protein>
    <recommendedName>
        <fullName evidence="1">DUF4268 domain-containing protein</fullName>
    </recommendedName>
</protein>
<evidence type="ECO:0000313" key="3">
    <source>
        <dbReference type="Proteomes" id="UP000634043"/>
    </source>
</evidence>
<feature type="domain" description="DUF4268" evidence="1">
    <location>
        <begin position="173"/>
        <end position="305"/>
    </location>
</feature>
<dbReference type="Gene3D" id="3.40.1350.10">
    <property type="match status" value="1"/>
</dbReference>
<evidence type="ECO:0000259" key="1">
    <source>
        <dbReference type="Pfam" id="PF14088"/>
    </source>
</evidence>
<dbReference type="RefSeq" id="WP_188501686.1">
    <property type="nucleotide sequence ID" value="NZ_BMFP01000004.1"/>
</dbReference>
<organism evidence="2 3">
    <name type="scientific">Pontibacter amylolyticus</name>
    <dbReference type="NCBI Taxonomy" id="1424080"/>
    <lineage>
        <taxon>Bacteria</taxon>
        <taxon>Pseudomonadati</taxon>
        <taxon>Bacteroidota</taxon>
        <taxon>Cytophagia</taxon>
        <taxon>Cytophagales</taxon>
        <taxon>Hymenobacteraceae</taxon>
        <taxon>Pontibacter</taxon>
    </lineage>
</organism>
<accession>A0ABQ1W9R7</accession>
<reference evidence="3" key="1">
    <citation type="journal article" date="2019" name="Int. J. Syst. Evol. Microbiol.">
        <title>The Global Catalogue of Microorganisms (GCM) 10K type strain sequencing project: providing services to taxonomists for standard genome sequencing and annotation.</title>
        <authorList>
            <consortium name="The Broad Institute Genomics Platform"/>
            <consortium name="The Broad Institute Genome Sequencing Center for Infectious Disease"/>
            <person name="Wu L."/>
            <person name="Ma J."/>
        </authorList>
    </citation>
    <scope>NUCLEOTIDE SEQUENCE [LARGE SCALE GENOMIC DNA]</scope>
    <source>
        <strain evidence="3">CGMCC 1.12749</strain>
    </source>
</reference>
<name>A0ABQ1W9R7_9BACT</name>
<dbReference type="InterPro" id="IPR011856">
    <property type="entry name" value="tRNA_endonuc-like_dom_sf"/>
</dbReference>
<dbReference type="InterPro" id="IPR025364">
    <property type="entry name" value="DUF4268"/>
</dbReference>
<evidence type="ECO:0000313" key="2">
    <source>
        <dbReference type="EMBL" id="GGG18303.1"/>
    </source>
</evidence>
<dbReference type="Pfam" id="PF14088">
    <property type="entry name" value="DUF4268"/>
    <property type="match status" value="1"/>
</dbReference>
<dbReference type="Proteomes" id="UP000634043">
    <property type="component" value="Unassembled WGS sequence"/>
</dbReference>
<dbReference type="EMBL" id="BMFP01000004">
    <property type="protein sequence ID" value="GGG18303.1"/>
    <property type="molecule type" value="Genomic_DNA"/>
</dbReference>
<sequence>MDLGNIKTIPPRLKWNSEARDFTPWLANNIESLNRAIGLELEVENTEVACGPYSADILAKDTGTGKYVVIENQLEKTNHDHLGKAITYSSVLDASTIVWIATEFTQEHTKALDWLNDHTSDEISFYGVQLELWQIDDSKPALRFNIVSKPNEAVRQAAKSKANEDLSDKRMFQLELWTKFRDKLAKTKKIPSLQTPRPQYWFDVTLGKSNIHLSNICNTDANNVGIRVYIGNKIADTMLPYLESRKAEIENAIGQPLSWNPNPNNRDKIIALTQSTDFNDPTKIEAALDWLVQYTIRFRETFAKIVAEAP</sequence>